<feature type="compositionally biased region" description="Polar residues" evidence="1">
    <location>
        <begin position="22"/>
        <end position="35"/>
    </location>
</feature>
<dbReference type="EMBL" id="JBHTIS010002357">
    <property type="protein sequence ID" value="MFD1049716.1"/>
    <property type="molecule type" value="Genomic_DNA"/>
</dbReference>
<feature type="non-terminal residue" evidence="2">
    <location>
        <position position="64"/>
    </location>
</feature>
<dbReference type="Proteomes" id="UP001597045">
    <property type="component" value="Unassembled WGS sequence"/>
</dbReference>
<protein>
    <submittedName>
        <fullName evidence="2">Uncharacterized protein</fullName>
    </submittedName>
</protein>
<organism evidence="2 3">
    <name type="scientific">Kibdelosporangium lantanae</name>
    <dbReference type="NCBI Taxonomy" id="1497396"/>
    <lineage>
        <taxon>Bacteria</taxon>
        <taxon>Bacillati</taxon>
        <taxon>Actinomycetota</taxon>
        <taxon>Actinomycetes</taxon>
        <taxon>Pseudonocardiales</taxon>
        <taxon>Pseudonocardiaceae</taxon>
        <taxon>Kibdelosporangium</taxon>
    </lineage>
</organism>
<reference evidence="3" key="1">
    <citation type="journal article" date="2019" name="Int. J. Syst. Evol. Microbiol.">
        <title>The Global Catalogue of Microorganisms (GCM) 10K type strain sequencing project: providing services to taxonomists for standard genome sequencing and annotation.</title>
        <authorList>
            <consortium name="The Broad Institute Genomics Platform"/>
            <consortium name="The Broad Institute Genome Sequencing Center for Infectious Disease"/>
            <person name="Wu L."/>
            <person name="Ma J."/>
        </authorList>
    </citation>
    <scope>NUCLEOTIDE SEQUENCE [LARGE SCALE GENOMIC DNA]</scope>
    <source>
        <strain evidence="3">JCM 31486</strain>
    </source>
</reference>
<evidence type="ECO:0000313" key="3">
    <source>
        <dbReference type="Proteomes" id="UP001597045"/>
    </source>
</evidence>
<evidence type="ECO:0000313" key="2">
    <source>
        <dbReference type="EMBL" id="MFD1049716.1"/>
    </source>
</evidence>
<name>A0ABW3MGA4_9PSEU</name>
<comment type="caution">
    <text evidence="2">The sequence shown here is derived from an EMBL/GenBank/DDBJ whole genome shotgun (WGS) entry which is preliminary data.</text>
</comment>
<feature type="compositionally biased region" description="Basic residues" evidence="1">
    <location>
        <begin position="1"/>
        <end position="21"/>
    </location>
</feature>
<accession>A0ABW3MGA4</accession>
<sequence length="64" mass="7428">MTITRRIIRNRGKLQCHRPSRRSSNTTCVSRSATRTWEPRQPSRTGSIRAQGWTFPASSWRIVS</sequence>
<evidence type="ECO:0000256" key="1">
    <source>
        <dbReference type="SAM" id="MobiDB-lite"/>
    </source>
</evidence>
<gene>
    <name evidence="2" type="ORF">ACFQ1S_31395</name>
</gene>
<keyword evidence="3" id="KW-1185">Reference proteome</keyword>
<proteinExistence type="predicted"/>
<feature type="region of interest" description="Disordered" evidence="1">
    <location>
        <begin position="1"/>
        <end position="50"/>
    </location>
</feature>